<evidence type="ECO:0000313" key="3">
    <source>
        <dbReference type="EMBL" id="KAG8465379.1"/>
    </source>
</evidence>
<dbReference type="PROSITE" id="PS50042">
    <property type="entry name" value="CNMP_BINDING_3"/>
    <property type="match status" value="2"/>
</dbReference>
<dbReference type="Proteomes" id="UP000751190">
    <property type="component" value="Unassembled WGS sequence"/>
</dbReference>
<organism evidence="3 4">
    <name type="scientific">Diacronema lutheri</name>
    <name type="common">Unicellular marine alga</name>
    <name type="synonym">Monochrysis lutheri</name>
    <dbReference type="NCBI Taxonomy" id="2081491"/>
    <lineage>
        <taxon>Eukaryota</taxon>
        <taxon>Haptista</taxon>
        <taxon>Haptophyta</taxon>
        <taxon>Pavlovophyceae</taxon>
        <taxon>Pavlovales</taxon>
        <taxon>Pavlovaceae</taxon>
        <taxon>Diacronema</taxon>
    </lineage>
</organism>
<dbReference type="OrthoDB" id="421226at2759"/>
<reference evidence="3" key="1">
    <citation type="submission" date="2021-05" db="EMBL/GenBank/DDBJ databases">
        <title>The genome of the haptophyte Pavlova lutheri (Diacronema luteri, Pavlovales) - a model for lipid biosynthesis in eukaryotic algae.</title>
        <authorList>
            <person name="Hulatt C.J."/>
            <person name="Posewitz M.C."/>
        </authorList>
    </citation>
    <scope>NUCLEOTIDE SEQUENCE</scope>
    <source>
        <strain evidence="3">NIVA-4/92</strain>
    </source>
</reference>
<proteinExistence type="predicted"/>
<dbReference type="Gene3D" id="2.60.120.10">
    <property type="entry name" value="Jelly Rolls"/>
    <property type="match status" value="2"/>
</dbReference>
<feature type="region of interest" description="Disordered" evidence="1">
    <location>
        <begin position="1"/>
        <end position="23"/>
    </location>
</feature>
<feature type="compositionally biased region" description="Basic and acidic residues" evidence="1">
    <location>
        <begin position="1"/>
        <end position="10"/>
    </location>
</feature>
<gene>
    <name evidence="3" type="ORF">KFE25_002686</name>
</gene>
<evidence type="ECO:0000313" key="4">
    <source>
        <dbReference type="Proteomes" id="UP000751190"/>
    </source>
</evidence>
<feature type="compositionally biased region" description="Low complexity" evidence="1">
    <location>
        <begin position="56"/>
        <end position="66"/>
    </location>
</feature>
<evidence type="ECO:0000256" key="1">
    <source>
        <dbReference type="SAM" id="MobiDB-lite"/>
    </source>
</evidence>
<sequence length="552" mass="59598">MEGSDPRLQGDHLLTGKPRRGYNVRVGGAQSVQEYDPFAHMPFGARGGDGAGAGGAAPAAGSGPAQGSGAALPTIVRGPVAPPFLADDTPLGVDVGARARASPTSTVLPALSRALSGAVAGVPVGEQCARGDGDDSAAQHVADDGRDELGAAAHELGIDAQLRSMSGLRLRPTAAVVRKQRMARIVTPTLSAPADERMLASKLAFRPKARDVGRRYDDEEVDQILLGPKTPFGACSGRQIRALREVTEQMRYERHTEVVSEGVFKASARHFFVIVEGQVAVRSQRGYEALLGPADCFGEIALITVRPRMLLVVTRTPCLILRIAAEELHTKLLASAVRECFPRIELASKKMLLRALPFFARLSEAAITQLIPFFSYAEVSRGQYLCREGDPSRCIYVVAFGAVEALIDGTTRVGLCTHSDDKPWLGELALFKDARRPASLRTAEPSHILTLDVDQVHEIVKITPSLMEMFRSAELADVYARMSSAPRWPGGLPALHDAAPVHADWRELLGTNFFARRAHFSARLDRHAGAMARPEFSNHARHHRAKQAALFF</sequence>
<feature type="compositionally biased region" description="Gly residues" evidence="1">
    <location>
        <begin position="45"/>
        <end position="55"/>
    </location>
</feature>
<name>A0A8J5XRQ8_DIALT</name>
<dbReference type="PANTHER" id="PTHR23011:SF28">
    <property type="entry name" value="CYCLIC NUCLEOTIDE-BINDING DOMAIN CONTAINING PROTEIN"/>
    <property type="match status" value="1"/>
</dbReference>
<protein>
    <recommendedName>
        <fullName evidence="2">Cyclic nucleotide-binding domain-containing protein</fullName>
    </recommendedName>
</protein>
<dbReference type="InterPro" id="IPR014710">
    <property type="entry name" value="RmlC-like_jellyroll"/>
</dbReference>
<evidence type="ECO:0000259" key="2">
    <source>
        <dbReference type="PROSITE" id="PS50042"/>
    </source>
</evidence>
<dbReference type="AlphaFoldDB" id="A0A8J5XRQ8"/>
<dbReference type="InterPro" id="IPR018490">
    <property type="entry name" value="cNMP-bd_dom_sf"/>
</dbReference>
<dbReference type="InterPro" id="IPR000595">
    <property type="entry name" value="cNMP-bd_dom"/>
</dbReference>
<keyword evidence="4" id="KW-1185">Reference proteome</keyword>
<feature type="region of interest" description="Disordered" evidence="1">
    <location>
        <begin position="43"/>
        <end position="66"/>
    </location>
</feature>
<dbReference type="SUPFAM" id="SSF51206">
    <property type="entry name" value="cAMP-binding domain-like"/>
    <property type="match status" value="2"/>
</dbReference>
<dbReference type="CDD" id="cd00038">
    <property type="entry name" value="CAP_ED"/>
    <property type="match status" value="2"/>
</dbReference>
<dbReference type="PANTHER" id="PTHR23011">
    <property type="entry name" value="CYCLIC NUCLEOTIDE-BINDING DOMAIN CONTAINING PROTEIN"/>
    <property type="match status" value="1"/>
</dbReference>
<dbReference type="SMART" id="SM00100">
    <property type="entry name" value="cNMP"/>
    <property type="match status" value="2"/>
</dbReference>
<comment type="caution">
    <text evidence="3">The sequence shown here is derived from an EMBL/GenBank/DDBJ whole genome shotgun (WGS) entry which is preliminary data.</text>
</comment>
<feature type="domain" description="Cyclic nucleotide-binding" evidence="2">
    <location>
        <begin position="358"/>
        <end position="460"/>
    </location>
</feature>
<dbReference type="EMBL" id="JAGTXO010000010">
    <property type="protein sequence ID" value="KAG8465379.1"/>
    <property type="molecule type" value="Genomic_DNA"/>
</dbReference>
<dbReference type="Pfam" id="PF00027">
    <property type="entry name" value="cNMP_binding"/>
    <property type="match status" value="2"/>
</dbReference>
<feature type="domain" description="Cyclic nucleotide-binding" evidence="2">
    <location>
        <begin position="268"/>
        <end position="323"/>
    </location>
</feature>
<accession>A0A8J5XRQ8</accession>